<evidence type="ECO:0000313" key="5">
    <source>
        <dbReference type="Proteomes" id="UP000251571"/>
    </source>
</evidence>
<gene>
    <name evidence="2" type="ORF">BCF38_102621</name>
    <name evidence="3" type="ORF">SAMN05421539_102621</name>
</gene>
<keyword evidence="1" id="KW-1133">Transmembrane helix</keyword>
<organism evidence="3 5">
    <name type="scientific">Jannaschia seohaensis</name>
    <dbReference type="NCBI Taxonomy" id="475081"/>
    <lineage>
        <taxon>Bacteria</taxon>
        <taxon>Pseudomonadati</taxon>
        <taxon>Pseudomonadota</taxon>
        <taxon>Alphaproteobacteria</taxon>
        <taxon>Rhodobacterales</taxon>
        <taxon>Roseobacteraceae</taxon>
        <taxon>Jannaschia</taxon>
    </lineage>
</organism>
<dbReference type="EMBL" id="UETC01000002">
    <property type="protein sequence ID" value="SSA41975.1"/>
    <property type="molecule type" value="Genomic_DNA"/>
</dbReference>
<dbReference type="AlphaFoldDB" id="A0A2Y9ACN6"/>
<keyword evidence="1" id="KW-0812">Transmembrane</keyword>
<feature type="transmembrane region" description="Helical" evidence="1">
    <location>
        <begin position="40"/>
        <end position="61"/>
    </location>
</feature>
<name>A0A2Y9ACN6_9RHOB</name>
<sequence>MAPSQWMYETVSDIVDITTLVFYGIVCTFLAAFSPPRASIWLRSAIGGMVGIGAAFCLPWIRTTLGV</sequence>
<reference evidence="3 5" key="1">
    <citation type="submission" date="2016-10" db="EMBL/GenBank/DDBJ databases">
        <authorList>
            <person name="Cai Z."/>
        </authorList>
    </citation>
    <scope>NUCLEOTIDE SEQUENCE [LARGE SCALE GENOMIC DNA]</scope>
    <source>
        <strain evidence="3 5">DSM 25227</strain>
    </source>
</reference>
<evidence type="ECO:0000313" key="3">
    <source>
        <dbReference type="EMBL" id="SSA41975.1"/>
    </source>
</evidence>
<protein>
    <submittedName>
        <fullName evidence="3">Uncharacterized protein</fullName>
    </submittedName>
</protein>
<reference evidence="2 4" key="2">
    <citation type="submission" date="2018-03" db="EMBL/GenBank/DDBJ databases">
        <title>Genomic Encyclopedia of Archaeal and Bacterial Type Strains, Phase II (KMG-II): from individual species to whole genera.</title>
        <authorList>
            <person name="Goeker M."/>
        </authorList>
    </citation>
    <scope>NUCLEOTIDE SEQUENCE [LARGE SCALE GENOMIC DNA]</scope>
    <source>
        <strain evidence="2 4">DSM 25227</strain>
    </source>
</reference>
<accession>A0A2Y9ACN6</accession>
<dbReference type="RefSeq" id="WP_146204816.1">
    <property type="nucleotide sequence ID" value="NZ_QGDJ01000002.1"/>
</dbReference>
<dbReference type="Proteomes" id="UP000251571">
    <property type="component" value="Unassembled WGS sequence"/>
</dbReference>
<evidence type="ECO:0000313" key="2">
    <source>
        <dbReference type="EMBL" id="PWJ21369.1"/>
    </source>
</evidence>
<keyword evidence="1" id="KW-0472">Membrane</keyword>
<evidence type="ECO:0000313" key="4">
    <source>
        <dbReference type="Proteomes" id="UP000245839"/>
    </source>
</evidence>
<evidence type="ECO:0000256" key="1">
    <source>
        <dbReference type="SAM" id="Phobius"/>
    </source>
</evidence>
<dbReference type="Proteomes" id="UP000245839">
    <property type="component" value="Unassembled WGS sequence"/>
</dbReference>
<feature type="transmembrane region" description="Helical" evidence="1">
    <location>
        <begin position="14"/>
        <end position="33"/>
    </location>
</feature>
<proteinExistence type="predicted"/>
<keyword evidence="4" id="KW-1185">Reference proteome</keyword>
<dbReference type="EMBL" id="QGDJ01000002">
    <property type="protein sequence ID" value="PWJ21369.1"/>
    <property type="molecule type" value="Genomic_DNA"/>
</dbReference>